<evidence type="ECO:0000313" key="7">
    <source>
        <dbReference type="Proteomes" id="UP000004105"/>
    </source>
</evidence>
<proteinExistence type="inferred from homology"/>
<protein>
    <submittedName>
        <fullName evidence="6">Sulfate ABC superfamily ATP binding cassette transporter, sulfate-binding protein</fullName>
    </submittedName>
</protein>
<dbReference type="CDD" id="cd01005">
    <property type="entry name" value="PBP2_CysP"/>
    <property type="match status" value="1"/>
</dbReference>
<dbReference type="NCBIfam" id="TIGR00971">
    <property type="entry name" value="3a0106s03"/>
    <property type="match status" value="1"/>
</dbReference>
<dbReference type="GO" id="GO:1902358">
    <property type="term" value="P:sulfate transmembrane transport"/>
    <property type="evidence" value="ECO:0007669"/>
    <property type="project" value="InterPro"/>
</dbReference>
<keyword evidence="5" id="KW-0574">Periplasm</keyword>
<dbReference type="PANTHER" id="PTHR30368">
    <property type="entry name" value="SULFATE-BINDING PROTEIN"/>
    <property type="match status" value="1"/>
</dbReference>
<name>F2BEF5_9NEIS</name>
<gene>
    <name evidence="6" type="primary">sbp</name>
    <name evidence="6" type="ORF">HMPREF9123_2111</name>
</gene>
<accession>F2BEF5</accession>
<organism evidence="6 7">
    <name type="scientific">Neisseria bacilliformis ATCC BAA-1200</name>
    <dbReference type="NCBI Taxonomy" id="888742"/>
    <lineage>
        <taxon>Bacteria</taxon>
        <taxon>Pseudomonadati</taxon>
        <taxon>Pseudomonadota</taxon>
        <taxon>Betaproteobacteria</taxon>
        <taxon>Neisseriales</taxon>
        <taxon>Neisseriaceae</taxon>
        <taxon>Neisseria</taxon>
    </lineage>
</organism>
<evidence type="ECO:0000256" key="3">
    <source>
        <dbReference type="ARBA" id="ARBA00022448"/>
    </source>
</evidence>
<dbReference type="EMBL" id="AFAY01000044">
    <property type="protein sequence ID" value="EGF10236.1"/>
    <property type="molecule type" value="Genomic_DNA"/>
</dbReference>
<reference evidence="6 7" key="1">
    <citation type="submission" date="2011-02" db="EMBL/GenBank/DDBJ databases">
        <authorList>
            <person name="Muzny D."/>
            <person name="Qin X."/>
            <person name="Deng J."/>
            <person name="Jiang H."/>
            <person name="Liu Y."/>
            <person name="Qu J."/>
            <person name="Song X.-Z."/>
            <person name="Zhang L."/>
            <person name="Thornton R."/>
            <person name="Coyle M."/>
            <person name="Francisco L."/>
            <person name="Jackson L."/>
            <person name="Javaid M."/>
            <person name="Korchina V."/>
            <person name="Kovar C."/>
            <person name="Mata R."/>
            <person name="Mathew T."/>
            <person name="Ngo R."/>
            <person name="Nguyen L."/>
            <person name="Nguyen N."/>
            <person name="Okwuonu G."/>
            <person name="Ongeri F."/>
            <person name="Pham C."/>
            <person name="Simmons D."/>
            <person name="Wilczek-Boney K."/>
            <person name="Hale W."/>
            <person name="Jakkamsetti A."/>
            <person name="Pham P."/>
            <person name="Ruth R."/>
            <person name="San Lucas F."/>
            <person name="Warren J."/>
            <person name="Zhang J."/>
            <person name="Zhao Z."/>
            <person name="Zhou C."/>
            <person name="Zhu D."/>
            <person name="Lee S."/>
            <person name="Bess C."/>
            <person name="Blankenburg K."/>
            <person name="Forbes L."/>
            <person name="Fu Q."/>
            <person name="Gubbala S."/>
            <person name="Hirani K."/>
            <person name="Jayaseelan J.C."/>
            <person name="Lara F."/>
            <person name="Munidasa M."/>
            <person name="Palculict T."/>
            <person name="Patil S."/>
            <person name="Pu L.-L."/>
            <person name="Saada N."/>
            <person name="Tang L."/>
            <person name="Weissenberger G."/>
            <person name="Zhu Y."/>
            <person name="Hemphill L."/>
            <person name="Shang Y."/>
            <person name="Youmans B."/>
            <person name="Ayvaz T."/>
            <person name="Ross M."/>
            <person name="Santibanez J."/>
            <person name="Aqrawi P."/>
            <person name="Gross S."/>
            <person name="Joshi V."/>
            <person name="Fowler G."/>
            <person name="Nazareth L."/>
            <person name="Reid J."/>
            <person name="Worley K."/>
            <person name="Petrosino J."/>
            <person name="Highlander S."/>
            <person name="Gibbs R."/>
        </authorList>
    </citation>
    <scope>NUCLEOTIDE SEQUENCE [LARGE SCALE GENOMIC DNA]</scope>
    <source>
        <strain evidence="6 7">ATCC BAA-1200</strain>
    </source>
</reference>
<dbReference type="SUPFAM" id="SSF53850">
    <property type="entry name" value="Periplasmic binding protein-like II"/>
    <property type="match status" value="1"/>
</dbReference>
<dbReference type="Pfam" id="PF13531">
    <property type="entry name" value="SBP_bac_11"/>
    <property type="match status" value="1"/>
</dbReference>
<sequence length="411" mass="44408">MVWFLFKAKARILTKHRIGQTFFCKPFITKGHNPPANGSFPFQTACRTVPAFPQSANKGHAMTAKPLAALAFAAALAACAPDKGAQNAASDGSAPAASGSIKLLNVSYDVARDLYKEYNPLFVKEYQAEHPGTEITVQQSHGGSSKQALAVANGLQADVVTMNQGSDIDLLVKKGLVKADWRKAFPNDASPFTSASVFLVRKGNPKQIKDWGDLAKDGVKLVIANPKTSGNGRYTYLGAYGYALKNNGGKHDQARAYLKKMLANVEVFESGGRSATTTFMQRKLGDVLVTFENEANLSAKQFGDGQYEIVYPAYTIRMDSSVAVVDSVAAKRGTREAAAEYLARLWQKPAQEIGAKLYLRPADPAVLAAHAAELPPLETFDPNAVFGPWDKIMAEHFADGGLFDQLAERDK</sequence>
<evidence type="ECO:0000256" key="1">
    <source>
        <dbReference type="ARBA" id="ARBA00004418"/>
    </source>
</evidence>
<keyword evidence="3" id="KW-0813">Transport</keyword>
<evidence type="ECO:0000256" key="5">
    <source>
        <dbReference type="ARBA" id="ARBA00022764"/>
    </source>
</evidence>
<comment type="similarity">
    <text evidence="2">Belongs to the prokaryotic sulfate-binding protein family.</text>
</comment>
<comment type="subcellular location">
    <subcellularLocation>
        <location evidence="1">Periplasm</location>
    </subcellularLocation>
</comment>
<dbReference type="AlphaFoldDB" id="F2BEF5"/>
<dbReference type="GO" id="GO:0042597">
    <property type="term" value="C:periplasmic space"/>
    <property type="evidence" value="ECO:0007669"/>
    <property type="project" value="UniProtKB-SubCell"/>
</dbReference>
<dbReference type="InterPro" id="IPR005669">
    <property type="entry name" value="Thiosulph/SO4-bd"/>
</dbReference>
<keyword evidence="4" id="KW-0732">Signal</keyword>
<dbReference type="Gene3D" id="3.40.190.10">
    <property type="entry name" value="Periplasmic binding protein-like II"/>
    <property type="match status" value="2"/>
</dbReference>
<dbReference type="NCBIfam" id="NF008106">
    <property type="entry name" value="PRK10852.1"/>
    <property type="match status" value="1"/>
</dbReference>
<evidence type="ECO:0000313" key="6">
    <source>
        <dbReference type="EMBL" id="EGF10236.1"/>
    </source>
</evidence>
<dbReference type="Proteomes" id="UP000004105">
    <property type="component" value="Unassembled WGS sequence"/>
</dbReference>
<keyword evidence="7" id="KW-1185">Reference proteome</keyword>
<evidence type="ECO:0000256" key="2">
    <source>
        <dbReference type="ARBA" id="ARBA00006099"/>
    </source>
</evidence>
<dbReference type="GO" id="GO:0140104">
    <property type="term" value="F:molecular carrier activity"/>
    <property type="evidence" value="ECO:0007669"/>
    <property type="project" value="InterPro"/>
</dbReference>
<dbReference type="PANTHER" id="PTHR30368:SF2">
    <property type="entry name" value="SULFATE-BINDING PROTEIN"/>
    <property type="match status" value="1"/>
</dbReference>
<dbReference type="STRING" id="267212.GCA_001063965_01468"/>
<dbReference type="HOGENOM" id="CLU_055615_0_0_4"/>
<evidence type="ECO:0000256" key="4">
    <source>
        <dbReference type="ARBA" id="ARBA00022729"/>
    </source>
</evidence>
<comment type="caution">
    <text evidence="6">The sequence shown here is derived from an EMBL/GenBank/DDBJ whole genome shotgun (WGS) entry which is preliminary data.</text>
</comment>
<dbReference type="NCBIfam" id="NF008022">
    <property type="entry name" value="PRK10752.1"/>
    <property type="match status" value="1"/>
</dbReference>